<dbReference type="SUPFAM" id="SSF48498">
    <property type="entry name" value="Tetracyclin repressor-like, C-terminal domain"/>
    <property type="match status" value="1"/>
</dbReference>
<accession>W9GPS5</accession>
<evidence type="ECO:0000313" key="5">
    <source>
        <dbReference type="EMBL" id="EWY35754.1"/>
    </source>
</evidence>
<evidence type="ECO:0000256" key="1">
    <source>
        <dbReference type="ARBA" id="ARBA00023015"/>
    </source>
</evidence>
<evidence type="ECO:0000313" key="6">
    <source>
        <dbReference type="Proteomes" id="UP000019486"/>
    </source>
</evidence>
<organism evidence="5 6">
    <name type="scientific">Skermanella stibiiresistens SB22</name>
    <dbReference type="NCBI Taxonomy" id="1385369"/>
    <lineage>
        <taxon>Bacteria</taxon>
        <taxon>Pseudomonadati</taxon>
        <taxon>Pseudomonadota</taxon>
        <taxon>Alphaproteobacteria</taxon>
        <taxon>Rhodospirillales</taxon>
        <taxon>Azospirillaceae</taxon>
        <taxon>Skermanella</taxon>
    </lineage>
</organism>
<name>W9GPS5_9PROT</name>
<keyword evidence="1" id="KW-0805">Transcription regulation</keyword>
<dbReference type="InterPro" id="IPR036271">
    <property type="entry name" value="Tet_transcr_reg_TetR-rel_C_sf"/>
</dbReference>
<reference evidence="5 6" key="1">
    <citation type="submission" date="2013-08" db="EMBL/GenBank/DDBJ databases">
        <title>The genome sequence of Skermanella stibiiresistens.</title>
        <authorList>
            <person name="Zhu W."/>
            <person name="Wang G."/>
        </authorList>
    </citation>
    <scope>NUCLEOTIDE SEQUENCE [LARGE SCALE GENOMIC DNA]</scope>
    <source>
        <strain evidence="5 6">SB22</strain>
    </source>
</reference>
<keyword evidence="3" id="KW-0804">Transcription</keyword>
<keyword evidence="2" id="KW-0238">DNA-binding</keyword>
<dbReference type="InterPro" id="IPR001647">
    <property type="entry name" value="HTH_TetR"/>
</dbReference>
<gene>
    <name evidence="5" type="ORF">N825_35885</name>
</gene>
<dbReference type="STRING" id="1385369.N825_35885"/>
<keyword evidence="6" id="KW-1185">Reference proteome</keyword>
<dbReference type="Proteomes" id="UP000019486">
    <property type="component" value="Unassembled WGS sequence"/>
</dbReference>
<dbReference type="InterPro" id="IPR009057">
    <property type="entry name" value="Homeodomain-like_sf"/>
</dbReference>
<dbReference type="SUPFAM" id="SSF46689">
    <property type="entry name" value="Homeodomain-like"/>
    <property type="match status" value="1"/>
</dbReference>
<dbReference type="EMBL" id="AVFL01000072">
    <property type="protein sequence ID" value="EWY35754.1"/>
    <property type="molecule type" value="Genomic_DNA"/>
</dbReference>
<proteinExistence type="predicted"/>
<evidence type="ECO:0000256" key="3">
    <source>
        <dbReference type="ARBA" id="ARBA00023163"/>
    </source>
</evidence>
<dbReference type="AlphaFoldDB" id="W9GPS5"/>
<evidence type="ECO:0000259" key="4">
    <source>
        <dbReference type="Pfam" id="PF00440"/>
    </source>
</evidence>
<evidence type="ECO:0000256" key="2">
    <source>
        <dbReference type="ARBA" id="ARBA00023125"/>
    </source>
</evidence>
<feature type="domain" description="HTH tetR-type" evidence="4">
    <location>
        <begin position="39"/>
        <end position="82"/>
    </location>
</feature>
<dbReference type="Gene3D" id="1.10.357.10">
    <property type="entry name" value="Tetracycline Repressor, domain 2"/>
    <property type="match status" value="1"/>
</dbReference>
<dbReference type="PANTHER" id="PTHR47506:SF1">
    <property type="entry name" value="HTH-TYPE TRANSCRIPTIONAL REGULATOR YJDC"/>
    <property type="match status" value="1"/>
</dbReference>
<protein>
    <recommendedName>
        <fullName evidence="4">HTH tetR-type domain-containing protein</fullName>
    </recommendedName>
</protein>
<comment type="caution">
    <text evidence="5">The sequence shown here is derived from an EMBL/GenBank/DDBJ whole genome shotgun (WGS) entry which is preliminary data.</text>
</comment>
<dbReference type="PANTHER" id="PTHR47506">
    <property type="entry name" value="TRANSCRIPTIONAL REGULATORY PROTEIN"/>
    <property type="match status" value="1"/>
</dbReference>
<dbReference type="Gene3D" id="1.10.10.60">
    <property type="entry name" value="Homeodomain-like"/>
    <property type="match status" value="1"/>
</dbReference>
<sequence length="216" mass="23436">MLSFFVAIAIIELSRRTTVQESKRQRRPRREFNREEGINKAQALFHRYGFDGVGVAALTEALDINPPSLYAAYGSKIGLFERTLERYVVEQGLPLSEIFAEDRSLGDGIRHLFIAAADQYSRDASCPGCLVTEGARAADPDARSIALRIGNQMAEALKAAISSHAPDQADTLTDVIVTTLRGFSAAAYAGMKPERLRAVAGFSGELLARELDSAGS</sequence>
<dbReference type="Pfam" id="PF00440">
    <property type="entry name" value="TetR_N"/>
    <property type="match status" value="1"/>
</dbReference>
<dbReference type="GO" id="GO:0003677">
    <property type="term" value="F:DNA binding"/>
    <property type="evidence" value="ECO:0007669"/>
    <property type="project" value="UniProtKB-KW"/>
</dbReference>